<dbReference type="Proteomes" id="UP000318186">
    <property type="component" value="Unassembled WGS sequence"/>
</dbReference>
<comment type="subcellular location">
    <subcellularLocation>
        <location evidence="1">Cell membrane</location>
        <topology evidence="1">Multi-pass membrane protein</topology>
    </subcellularLocation>
</comment>
<dbReference type="PANTHER" id="PTHR30250">
    <property type="entry name" value="PST FAMILY PREDICTED COLANIC ACID TRANSPORTER"/>
    <property type="match status" value="1"/>
</dbReference>
<dbReference type="GO" id="GO:0005886">
    <property type="term" value="C:plasma membrane"/>
    <property type="evidence" value="ECO:0007669"/>
    <property type="project" value="UniProtKB-SubCell"/>
</dbReference>
<feature type="transmembrane region" description="Helical" evidence="6">
    <location>
        <begin position="171"/>
        <end position="188"/>
    </location>
</feature>
<dbReference type="EMBL" id="VIWW01000001">
    <property type="protein sequence ID" value="TWG06918.1"/>
    <property type="molecule type" value="Genomic_DNA"/>
</dbReference>
<evidence type="ECO:0000256" key="6">
    <source>
        <dbReference type="SAM" id="Phobius"/>
    </source>
</evidence>
<dbReference type="OrthoDB" id="3701119at2"/>
<feature type="transmembrane region" description="Helical" evidence="6">
    <location>
        <begin position="144"/>
        <end position="165"/>
    </location>
</feature>
<keyword evidence="3 6" id="KW-0812">Transmembrane</keyword>
<reference evidence="7 8" key="1">
    <citation type="submission" date="2019-06" db="EMBL/GenBank/DDBJ databases">
        <title>Sequencing the genomes of 1000 actinobacteria strains.</title>
        <authorList>
            <person name="Klenk H.-P."/>
        </authorList>
    </citation>
    <scope>NUCLEOTIDE SEQUENCE [LARGE SCALE GENOMIC DNA]</scope>
    <source>
        <strain evidence="7 8">DSM 42059</strain>
    </source>
</reference>
<keyword evidence="4 6" id="KW-1133">Transmembrane helix</keyword>
<evidence type="ECO:0000313" key="7">
    <source>
        <dbReference type="EMBL" id="TWG06918.1"/>
    </source>
</evidence>
<feature type="transmembrane region" description="Helical" evidence="6">
    <location>
        <begin position="247"/>
        <end position="266"/>
    </location>
</feature>
<keyword evidence="5 6" id="KW-0472">Membrane</keyword>
<proteinExistence type="predicted"/>
<gene>
    <name evidence="7" type="ORF">FHX80_115417</name>
</gene>
<feature type="transmembrane region" description="Helical" evidence="6">
    <location>
        <begin position="218"/>
        <end position="241"/>
    </location>
</feature>
<keyword evidence="2" id="KW-1003">Cell membrane</keyword>
<name>A0A561V5L8_9ACTN</name>
<evidence type="ECO:0000256" key="5">
    <source>
        <dbReference type="ARBA" id="ARBA00023136"/>
    </source>
</evidence>
<feature type="transmembrane region" description="Helical" evidence="6">
    <location>
        <begin position="382"/>
        <end position="400"/>
    </location>
</feature>
<comment type="caution">
    <text evidence="7">The sequence shown here is derived from an EMBL/GenBank/DDBJ whole genome shotgun (WGS) entry which is preliminary data.</text>
</comment>
<accession>A0A561V5L8</accession>
<dbReference type="PANTHER" id="PTHR30250:SF26">
    <property type="entry name" value="PSMA PROTEIN"/>
    <property type="match status" value="1"/>
</dbReference>
<feature type="transmembrane region" description="Helical" evidence="6">
    <location>
        <begin position="111"/>
        <end position="132"/>
    </location>
</feature>
<feature type="transmembrane region" description="Helical" evidence="6">
    <location>
        <begin position="357"/>
        <end position="376"/>
    </location>
</feature>
<protein>
    <submittedName>
        <fullName evidence="7">O-antigen/teichoic acid export membrane protein</fullName>
    </submittedName>
</protein>
<evidence type="ECO:0000256" key="3">
    <source>
        <dbReference type="ARBA" id="ARBA00022692"/>
    </source>
</evidence>
<feature type="transmembrane region" description="Helical" evidence="6">
    <location>
        <begin position="29"/>
        <end position="52"/>
    </location>
</feature>
<sequence length="431" mass="44122">MKKAASARAAWGLIDQVLSSASNFFVSGLAAHSLAPGEFGAFALAFAVYLLLLGVSRSLCTEPLAIRYTAQEQAVFDAGARRAVGSVTVLSLLLGGVCLAAGLLIGGSVGGALVALGVVTPALLVQDAWRYVFFASGRVRSAVLNDFVWVLAQVGLFGLMAGGALPRSGPIMIVVWGVGAGLGAVLGLRQSRLVPAWSGLPGWLREHSDLGGRFAGEFIAAAGAVHLVSFGIGATAGLAAAGSIRGALLVFGPLSVILMAAGVVLLPEFVRNTRLSVDALARNARAASWVLLALSVVWGLVCLATPASIGQRLLGQNWPGVRSVLPQIALMMCGTGVSVGATLGLRALGAARRSLRARLSIIPVTIVGGVLGAALWDAAGAATGFAVASIAGGFIWWRHFRAAVAEWHLTAEIQSMNPADIDTPQVESPTP</sequence>
<organism evidence="7 8">
    <name type="scientific">Streptomyces brevispora</name>
    <dbReference type="NCBI Taxonomy" id="887462"/>
    <lineage>
        <taxon>Bacteria</taxon>
        <taxon>Bacillati</taxon>
        <taxon>Actinomycetota</taxon>
        <taxon>Actinomycetes</taxon>
        <taxon>Kitasatosporales</taxon>
        <taxon>Streptomycetaceae</taxon>
        <taxon>Streptomyces</taxon>
    </lineage>
</organism>
<dbReference type="InterPro" id="IPR050833">
    <property type="entry name" value="Poly_Biosynth_Transport"/>
</dbReference>
<dbReference type="AlphaFoldDB" id="A0A561V5L8"/>
<dbReference type="RefSeq" id="WP_145766603.1">
    <property type="nucleotide sequence ID" value="NZ_VIWW01000001.1"/>
</dbReference>
<feature type="transmembrane region" description="Helical" evidence="6">
    <location>
        <begin position="286"/>
        <end position="309"/>
    </location>
</feature>
<evidence type="ECO:0000256" key="1">
    <source>
        <dbReference type="ARBA" id="ARBA00004651"/>
    </source>
</evidence>
<evidence type="ECO:0000256" key="2">
    <source>
        <dbReference type="ARBA" id="ARBA00022475"/>
    </source>
</evidence>
<feature type="transmembrane region" description="Helical" evidence="6">
    <location>
        <begin position="83"/>
        <end position="105"/>
    </location>
</feature>
<feature type="transmembrane region" description="Helical" evidence="6">
    <location>
        <begin position="324"/>
        <end position="345"/>
    </location>
</feature>
<dbReference type="CDD" id="cd13126">
    <property type="entry name" value="MATE_like_11"/>
    <property type="match status" value="1"/>
</dbReference>
<evidence type="ECO:0000313" key="8">
    <source>
        <dbReference type="Proteomes" id="UP000318186"/>
    </source>
</evidence>
<evidence type="ECO:0000256" key="4">
    <source>
        <dbReference type="ARBA" id="ARBA00022989"/>
    </source>
</evidence>